<sequence>MQKIKKMNKILLCLIFLSSFVTIRAQESFDEKSIIENNANYFKLERENIHVQFDKTVYPTTEIIWFKGYVIDKVSNLPNIKSSNIIMELYNSKKEKIDSKLLYSENSTFFGHYKTEKITESGKYYFRFFTNHMNNFSEDESSTYEITIINPSNYVSNLLPKFDINKVNINYFPESGILLEDTDNSIIVDIKDCNGLGGVIENIQVQNNQNKTITSFSTNKEGIGKFNLLNTKDSNYKIKIQKNNSVISEKTIRKPTKEGYIISINDNYNSGTLFIEIKSNSSTLTKKEKIWFGIQHLGNIELIKINFDEGNSSKRLAFFKKDLNYGINNFVITNEKKEILSERLYYNHNSNSNNSIEIINKRITKDSIKYTFKSNFKLGEVSYSILPSKSISKPEKNSIYSSLKINNCLNKELNNISYYLNDYNRLRHFELDNALQTVKYKYNFINNMNFPVEKFEAENGLTLNGKINTQIDNKDHKIQLLSILTGKSILSDINEKNEFSFKNLIVDDSTSVHLTMYNKNGKTKEFSAVYNLVKPKSTFFKPINIKSYCPENILKKEDLNAINLPILNKNSHLLDSIHINKTEVRKQKLVNNRKSPYLNGFSDGYKINSDIIKSYNDVITFLRSKGYDINTSGTDVSIRSRTNLSFRNDNQPTIMMNNSPIIDLSILYGMSLEEVDEIYINKRGYGTGSNGASGVIHIFTKKSFMGKGSQKSVSKNFICDSGFTPSLLFKNTIPVNFTNKSFIDFGTFFWNPKTNTNENGAFEVTLPRVTDENITLIIEGIDSSGLLLSKSIEIKP</sequence>
<evidence type="ECO:0008006" key="4">
    <source>
        <dbReference type="Google" id="ProtNLM"/>
    </source>
</evidence>
<name>A0ABP8ZV88_9FLAO</name>
<dbReference type="Gene3D" id="2.60.40.1930">
    <property type="match status" value="1"/>
</dbReference>
<comment type="caution">
    <text evidence="2">The sequence shown here is derived from an EMBL/GenBank/DDBJ whole genome shotgun (WGS) entry which is preliminary data.</text>
</comment>
<evidence type="ECO:0000313" key="3">
    <source>
        <dbReference type="Proteomes" id="UP001500141"/>
    </source>
</evidence>
<evidence type="ECO:0000313" key="2">
    <source>
        <dbReference type="EMBL" id="GAA4765691.1"/>
    </source>
</evidence>
<evidence type="ECO:0000256" key="1">
    <source>
        <dbReference type="SAM" id="SignalP"/>
    </source>
</evidence>
<feature type="chain" id="PRO_5047399914" description="TonB-dependent receptor plug domain-containing protein" evidence="1">
    <location>
        <begin position="26"/>
        <end position="796"/>
    </location>
</feature>
<proteinExistence type="predicted"/>
<keyword evidence="1" id="KW-0732">Signal</keyword>
<protein>
    <recommendedName>
        <fullName evidence="4">TonB-dependent receptor plug domain-containing protein</fullName>
    </recommendedName>
</protein>
<reference evidence="3" key="1">
    <citation type="journal article" date="2019" name="Int. J. Syst. Evol. Microbiol.">
        <title>The Global Catalogue of Microorganisms (GCM) 10K type strain sequencing project: providing services to taxonomists for standard genome sequencing and annotation.</title>
        <authorList>
            <consortium name="The Broad Institute Genomics Platform"/>
            <consortium name="The Broad Institute Genome Sequencing Center for Infectious Disease"/>
            <person name="Wu L."/>
            <person name="Ma J."/>
        </authorList>
    </citation>
    <scope>NUCLEOTIDE SEQUENCE [LARGE SCALE GENOMIC DNA]</scope>
    <source>
        <strain evidence="3">JCM 18198</strain>
    </source>
</reference>
<keyword evidence="3" id="KW-1185">Reference proteome</keyword>
<feature type="signal peptide" evidence="1">
    <location>
        <begin position="1"/>
        <end position="25"/>
    </location>
</feature>
<dbReference type="EMBL" id="BAABIP010000011">
    <property type="protein sequence ID" value="GAA4765691.1"/>
    <property type="molecule type" value="Genomic_DNA"/>
</dbReference>
<dbReference type="Proteomes" id="UP001500141">
    <property type="component" value="Unassembled WGS sequence"/>
</dbReference>
<organism evidence="2 3">
    <name type="scientific">Flavobacterium hankyongi</name>
    <dbReference type="NCBI Taxonomy" id="1176532"/>
    <lineage>
        <taxon>Bacteria</taxon>
        <taxon>Pseudomonadati</taxon>
        <taxon>Bacteroidota</taxon>
        <taxon>Flavobacteriia</taxon>
        <taxon>Flavobacteriales</taxon>
        <taxon>Flavobacteriaceae</taxon>
        <taxon>Flavobacterium</taxon>
    </lineage>
</organism>
<gene>
    <name evidence="2" type="ORF">GCM10023230_14110</name>
</gene>
<accession>A0ABP8ZV88</accession>